<dbReference type="GO" id="GO:0042162">
    <property type="term" value="F:telomeric DNA binding"/>
    <property type="evidence" value="ECO:0007669"/>
    <property type="project" value="InterPro"/>
</dbReference>
<dbReference type="Gene3D" id="3.40.50.410">
    <property type="entry name" value="von Willebrand factor, type A domain"/>
    <property type="match status" value="1"/>
</dbReference>
<evidence type="ECO:0000256" key="3">
    <source>
        <dbReference type="ARBA" id="ARBA00007726"/>
    </source>
</evidence>
<evidence type="ECO:0000256" key="5">
    <source>
        <dbReference type="ARBA" id="ARBA00021792"/>
    </source>
</evidence>
<dbReference type="Pfam" id="PF21762">
    <property type="entry name" value="DEDDh_C"/>
    <property type="match status" value="1"/>
</dbReference>
<feature type="region of interest" description="Disordered" evidence="20">
    <location>
        <begin position="1489"/>
        <end position="1556"/>
    </location>
</feature>
<dbReference type="GO" id="GO:0003690">
    <property type="term" value="F:double-stranded DNA binding"/>
    <property type="evidence" value="ECO:0007669"/>
    <property type="project" value="TreeGrafter"/>
</dbReference>
<evidence type="ECO:0000256" key="12">
    <source>
        <dbReference type="ARBA" id="ARBA00022895"/>
    </source>
</evidence>
<evidence type="ECO:0000259" key="21">
    <source>
        <dbReference type="SMART" id="SM00559"/>
    </source>
</evidence>
<evidence type="ECO:0000256" key="14">
    <source>
        <dbReference type="ARBA" id="ARBA00023172"/>
    </source>
</evidence>
<dbReference type="InterPro" id="IPR005161">
    <property type="entry name" value="Ku_N"/>
</dbReference>
<keyword evidence="23" id="KW-1185">Reference proteome</keyword>
<comment type="function">
    <text evidence="17">Single-stranded DNA-dependent ATP-dependent helicase. Involved in non-homologous end joining (NHEJ) DNA double strand break repair. DNA-binding is sequence-independent but has a high affinity to nicks in double-stranded DNA and to the ends of duplex DNA. Binds to naturally occurring chromosomal ends, and therefore provides chromosomal end protection. Required also for telomere recombination to repair telomeric ends in the absence of telomerase. KU70, of the KU70/KU80 heterodimer, binds to the stem loop of TLC1, the RNA component of telomerase. Involved in telomere maintenance. Interacts with telomeric repeats and subtelomeric sequences thereby controlling telomere length and protecting against subtelomeric rearrangement. Maintains telomeric chromatin, which is involved in silencing the expression of genes located at the telomere. Required for mating-type switching.</text>
</comment>
<dbReference type="GO" id="GO:0005524">
    <property type="term" value="F:ATP binding"/>
    <property type="evidence" value="ECO:0007669"/>
    <property type="project" value="UniProtKB-KW"/>
</dbReference>
<feature type="domain" description="Ku" evidence="21">
    <location>
        <begin position="314"/>
        <end position="451"/>
    </location>
</feature>
<dbReference type="GO" id="GO:0006303">
    <property type="term" value="P:double-strand break repair via nonhomologous end joining"/>
    <property type="evidence" value="ECO:0007669"/>
    <property type="project" value="InterPro"/>
</dbReference>
<dbReference type="Gene3D" id="2.40.290.10">
    <property type="match status" value="1"/>
</dbReference>
<dbReference type="InterPro" id="IPR006164">
    <property type="entry name" value="DNA_bd_Ku70/Ku80"/>
</dbReference>
<dbReference type="SUPFAM" id="SSF101420">
    <property type="entry name" value="C-terminal domain of Ku80"/>
    <property type="match status" value="1"/>
</dbReference>
<dbReference type="InterPro" id="IPR024193">
    <property type="entry name" value="Ku80"/>
</dbReference>
<dbReference type="InterPro" id="IPR048519">
    <property type="entry name" value="Gfd2/YDR514C-like_C"/>
</dbReference>
<gene>
    <name evidence="22" type="ORF">F503_05375</name>
</gene>
<dbReference type="InterPro" id="IPR036465">
    <property type="entry name" value="vWFA_dom_sf"/>
</dbReference>
<feature type="compositionally biased region" description="Low complexity" evidence="20">
    <location>
        <begin position="939"/>
        <end position="952"/>
    </location>
</feature>
<dbReference type="EMBL" id="KE148146">
    <property type="protein sequence ID" value="EPE10280.1"/>
    <property type="molecule type" value="Genomic_DNA"/>
</dbReference>
<evidence type="ECO:0000313" key="22">
    <source>
        <dbReference type="EMBL" id="EPE10280.1"/>
    </source>
</evidence>
<dbReference type="InterPro" id="IPR016194">
    <property type="entry name" value="SPOC-like_C_dom_sf"/>
</dbReference>
<accession>S3D9V3</accession>
<dbReference type="GO" id="GO:0003678">
    <property type="term" value="F:DNA helicase activity"/>
    <property type="evidence" value="ECO:0007669"/>
    <property type="project" value="UniProtKB-EC"/>
</dbReference>
<comment type="catalytic activity">
    <reaction evidence="19">
        <text>ATP + H2O = ADP + phosphate + H(+)</text>
        <dbReference type="Rhea" id="RHEA:13065"/>
        <dbReference type="ChEBI" id="CHEBI:15377"/>
        <dbReference type="ChEBI" id="CHEBI:15378"/>
        <dbReference type="ChEBI" id="CHEBI:30616"/>
        <dbReference type="ChEBI" id="CHEBI:43474"/>
        <dbReference type="ChEBI" id="CHEBI:456216"/>
        <dbReference type="EC" id="3.6.4.12"/>
    </reaction>
</comment>
<dbReference type="OrthoDB" id="30826at2759"/>
<dbReference type="Gene3D" id="1.25.40.240">
    <property type="entry name" value="Ku, C-terminal domain"/>
    <property type="match status" value="1"/>
</dbReference>
<keyword evidence="10" id="KW-0347">Helicase</keyword>
<evidence type="ECO:0000256" key="4">
    <source>
        <dbReference type="ARBA" id="ARBA00012551"/>
    </source>
</evidence>
<evidence type="ECO:0000256" key="2">
    <source>
        <dbReference type="ARBA" id="ARBA00004574"/>
    </source>
</evidence>
<keyword evidence="12" id="KW-0779">Telomere</keyword>
<keyword evidence="6" id="KW-0158">Chromosome</keyword>
<dbReference type="PANTHER" id="PTHR12604">
    <property type="entry name" value="KU AUTOANTIGEN DNA HELICASE"/>
    <property type="match status" value="1"/>
</dbReference>
<feature type="compositionally biased region" description="Polar residues" evidence="20">
    <location>
        <begin position="972"/>
        <end position="981"/>
    </location>
</feature>
<organism evidence="22 23">
    <name type="scientific">Ophiostoma piceae (strain UAMH 11346)</name>
    <name type="common">Sap stain fungus</name>
    <dbReference type="NCBI Taxonomy" id="1262450"/>
    <lineage>
        <taxon>Eukaryota</taxon>
        <taxon>Fungi</taxon>
        <taxon>Dikarya</taxon>
        <taxon>Ascomycota</taxon>
        <taxon>Pezizomycotina</taxon>
        <taxon>Sordariomycetes</taxon>
        <taxon>Sordariomycetidae</taxon>
        <taxon>Ophiostomatales</taxon>
        <taxon>Ophiostomataceae</taxon>
        <taxon>Ophiostoma</taxon>
    </lineage>
</organism>
<feature type="region of interest" description="Disordered" evidence="20">
    <location>
        <begin position="772"/>
        <end position="817"/>
    </location>
</feature>
<evidence type="ECO:0000256" key="20">
    <source>
        <dbReference type="SAM" id="MobiDB-lite"/>
    </source>
</evidence>
<dbReference type="Pfam" id="PF08785">
    <property type="entry name" value="Ku_PK_bind"/>
    <property type="match status" value="1"/>
</dbReference>
<dbReference type="HOGENOM" id="CLU_246147_0_0_1"/>
<keyword evidence="14" id="KW-0233">DNA recombination</keyword>
<dbReference type="Gene3D" id="1.10.1600.10">
    <property type="match status" value="1"/>
</dbReference>
<dbReference type="InterPro" id="IPR014893">
    <property type="entry name" value="Ku_PK_bind"/>
</dbReference>
<dbReference type="OMA" id="GNINAGH"/>
<keyword evidence="8" id="KW-0227">DNA damage</keyword>
<feature type="region of interest" description="Disordered" evidence="20">
    <location>
        <begin position="961"/>
        <end position="984"/>
    </location>
</feature>
<dbReference type="GO" id="GO:0003684">
    <property type="term" value="F:damaged DNA binding"/>
    <property type="evidence" value="ECO:0007669"/>
    <property type="project" value="InterPro"/>
</dbReference>
<evidence type="ECO:0000256" key="10">
    <source>
        <dbReference type="ARBA" id="ARBA00022806"/>
    </source>
</evidence>
<keyword evidence="16" id="KW-0539">Nucleus</keyword>
<evidence type="ECO:0000256" key="18">
    <source>
        <dbReference type="ARBA" id="ARBA00031847"/>
    </source>
</evidence>
<comment type="similarity">
    <text evidence="3">Belongs to the ku80 family.</text>
</comment>
<evidence type="ECO:0000256" key="13">
    <source>
        <dbReference type="ARBA" id="ARBA00023125"/>
    </source>
</evidence>
<evidence type="ECO:0000256" key="17">
    <source>
        <dbReference type="ARBA" id="ARBA00024890"/>
    </source>
</evidence>
<dbReference type="PANTHER" id="PTHR12604:SF4">
    <property type="entry name" value="X-RAY REPAIR CROSS-COMPLEMENTING PROTEIN 5"/>
    <property type="match status" value="1"/>
</dbReference>
<keyword evidence="9" id="KW-0378">Hydrolase</keyword>
<dbReference type="eggNOG" id="KOG2326">
    <property type="taxonomic scope" value="Eukaryota"/>
</dbReference>
<keyword evidence="7" id="KW-0547">Nucleotide-binding</keyword>
<protein>
    <recommendedName>
        <fullName evidence="5">ATP-dependent DNA helicase II subunit 2</fullName>
        <ecNumber evidence="4">3.6.4.12</ecNumber>
    </recommendedName>
    <alternativeName>
        <fullName evidence="18">ATP-dependent DNA helicase II subunit Ku80</fullName>
    </alternativeName>
</protein>
<evidence type="ECO:0000256" key="1">
    <source>
        <dbReference type="ARBA" id="ARBA00004123"/>
    </source>
</evidence>
<evidence type="ECO:0000256" key="11">
    <source>
        <dbReference type="ARBA" id="ARBA00022840"/>
    </source>
</evidence>
<evidence type="ECO:0000313" key="23">
    <source>
        <dbReference type="Proteomes" id="UP000016923"/>
    </source>
</evidence>
<feature type="region of interest" description="Disordered" evidence="20">
    <location>
        <begin position="935"/>
        <end position="954"/>
    </location>
</feature>
<feature type="compositionally biased region" description="Acidic residues" evidence="20">
    <location>
        <begin position="1545"/>
        <end position="1556"/>
    </location>
</feature>
<feature type="compositionally biased region" description="Low complexity" evidence="20">
    <location>
        <begin position="777"/>
        <end position="788"/>
    </location>
</feature>
<dbReference type="Proteomes" id="UP000016923">
    <property type="component" value="Unassembled WGS sequence"/>
</dbReference>
<evidence type="ECO:0000256" key="7">
    <source>
        <dbReference type="ARBA" id="ARBA00022741"/>
    </source>
</evidence>
<proteinExistence type="inferred from homology"/>
<dbReference type="GO" id="GO:0000781">
    <property type="term" value="C:chromosome, telomeric region"/>
    <property type="evidence" value="ECO:0007669"/>
    <property type="project" value="UniProtKB-SubCell"/>
</dbReference>
<evidence type="ECO:0000256" key="6">
    <source>
        <dbReference type="ARBA" id="ARBA00022454"/>
    </source>
</evidence>
<evidence type="ECO:0000256" key="15">
    <source>
        <dbReference type="ARBA" id="ARBA00023204"/>
    </source>
</evidence>
<dbReference type="SMART" id="SM00559">
    <property type="entry name" value="Ku78"/>
    <property type="match status" value="1"/>
</dbReference>
<keyword evidence="13" id="KW-0238">DNA-binding</keyword>
<dbReference type="SUPFAM" id="SSF53300">
    <property type="entry name" value="vWA-like"/>
    <property type="match status" value="1"/>
</dbReference>
<dbReference type="SUPFAM" id="SSF100939">
    <property type="entry name" value="SPOC domain-like"/>
    <property type="match status" value="1"/>
</dbReference>
<feature type="compositionally biased region" description="Gly residues" evidence="20">
    <location>
        <begin position="795"/>
        <end position="805"/>
    </location>
</feature>
<evidence type="ECO:0000256" key="9">
    <source>
        <dbReference type="ARBA" id="ARBA00022801"/>
    </source>
</evidence>
<evidence type="ECO:0000256" key="16">
    <source>
        <dbReference type="ARBA" id="ARBA00023242"/>
    </source>
</evidence>
<sequence>MADKEATVYIVDLGATMAECRGGRTESQLDWSMKYVWEKICTTVAASRKTWTVGVLGLRSDTTRNPQEDEEGYDNIEVLQEVEAMSLTSLRKLQTKIKPSQTNKTSGDAVSAIIVATDMISKAAPKRLKYNRKIVLVTDGMGLIDGDDFDDLAFQINELGIQLVVVGVDFDDEAYGYTEPSKPRIKAANEKLLQTLVGKCSNSVLGTLAEAIGELEKPNTKATRPYKTYDGPLTLGGPESNLSINIERYFLTKLARPPAATTVVVRSDGTEGAEGAQSTHTIGPDDVEMGNADFTAVRSARAYTVEDPTRVGGRREVDFEALEKGYEYGRTAVHISEADQSVTQLNTTKEFSIVGFIAKENAEPYLNMGESCTIMPQRFSEVDELAFSALVHGMIETGTCAVARFVAKDMKEPQLLLLLPTVTNDVVCLYDVPLPFAEDVRTYPFPPLDKVITASGAVLTKHRLLPDDDLHEAMSNYVDAMDISMFGTDEDGQPAEYAELNDNYSPIIYRVNKAVAFRAVNPTEPYVATDNDFVLRFDHPPAELVERARAQIEKLVEAAGVKKVPPKAKGRAGRDAKNNKPISGLDIDSLLGFGSAPSENSSGPVIKQEGDELRQISAKNAIPEYKQALGSSVSVDQIKGFTEQMGQIVESLVTTSLGDVNYARAAENMRVMREQLIDFEEPGIYNTFITNFKKRLVDEKLGGPRLDMWWVVRTSGLGLIPNSESDESTVTDEAAQDIIFVWVLRDPSLLSMSGSNLYERVRAAYGLDEDDVLRDLSTGPSGRPASGRGESRGGSRTGSVGGGNINAGHNRLDNSTISPVTSFADSWSILGATENTHGNSHGYSQSPGHTSSNNARIGALGQLAGTHTAYPFDERLARQTEEAAATPPVEVTPLKNVNSVHVPFDPEDQSDDEVIITTAYNRKLRSGECARLAVDTSDQPPHASHSGSSGSQLITKSMNLSPTAIPFHPKNSETGTENASAAASGPIQLPKRLVHIVGSNSTPNDNAEVGQAYPGSRTSFCPWTLVANYHLWFVGRQNSERIKPYFESGQLLQAQAWDFCYLWQPAMDEEDHQHQAMTKTPQKHVLLVPTSQFQHLMNRINQTLGIQLIIPPGPSGEKFRVIFGQQKTPIPRFLGRAADETALASIVRNMPAINIRDGTDRMKPQAKKMYEKKVAGLVVRYDRGKMEQKNAKAEKTRLKRKMERQKVGRQIKRVQRYLGLRQKLAAKDQLVSPGPLDLTQPPPYVPEDDVIFVSMDIESYEYNHRALTEIGFGILDARDIAGISPGFQCEHWFKLIQAQHIRIREHTTMVNRNFVRGCEENFNFGASELVKLSDVLDTITRILQPRLATGELRKVVLLGHDTKSDISLVENVGFFVKEGMFLEVLDTQDIHQHFRMRSQQMSLRGVLNDLEIEHSFLHNGGNDAVYTLQAMISLVVKKRQESLRRQNERLQPSYSADAEVLTQGWASGGELSDGGYATKGGGDDEAVAVAAKTGESSEASEAVATGIPQHQKKGTETHGGPLPTSTSLKIPQLGKSLPPRALRDDGDDDGDDLINL</sequence>
<dbReference type="GO" id="GO:0016787">
    <property type="term" value="F:hydrolase activity"/>
    <property type="evidence" value="ECO:0007669"/>
    <property type="project" value="UniProtKB-KW"/>
</dbReference>
<dbReference type="VEuPathDB" id="FungiDB:F503_05375"/>
<dbReference type="Pfam" id="PF02735">
    <property type="entry name" value="Ku"/>
    <property type="match status" value="1"/>
</dbReference>
<dbReference type="CDD" id="cd00873">
    <property type="entry name" value="KU80"/>
    <property type="match status" value="1"/>
</dbReference>
<dbReference type="GO" id="GO:0043564">
    <property type="term" value="C:Ku70:Ku80 complex"/>
    <property type="evidence" value="ECO:0007669"/>
    <property type="project" value="InterPro"/>
</dbReference>
<evidence type="ECO:0000256" key="8">
    <source>
        <dbReference type="ARBA" id="ARBA00022763"/>
    </source>
</evidence>
<reference evidence="22 23" key="1">
    <citation type="journal article" date="2013" name="BMC Genomics">
        <title>The genome and transcriptome of the pine saprophyte Ophiostoma piceae, and a comparison with the bark beetle-associated pine pathogen Grosmannia clavigera.</title>
        <authorList>
            <person name="Haridas S."/>
            <person name="Wang Y."/>
            <person name="Lim L."/>
            <person name="Massoumi Alamouti S."/>
            <person name="Jackman S."/>
            <person name="Docking R."/>
            <person name="Robertson G."/>
            <person name="Birol I."/>
            <person name="Bohlmann J."/>
            <person name="Breuil C."/>
        </authorList>
    </citation>
    <scope>NUCLEOTIDE SEQUENCE [LARGE SCALE GENOMIC DNA]</scope>
    <source>
        <strain evidence="22 23">UAMH 11346</strain>
    </source>
</reference>
<dbReference type="GO" id="GO:0000723">
    <property type="term" value="P:telomere maintenance"/>
    <property type="evidence" value="ECO:0007669"/>
    <property type="project" value="InterPro"/>
</dbReference>
<evidence type="ECO:0000256" key="19">
    <source>
        <dbReference type="ARBA" id="ARBA00047995"/>
    </source>
</evidence>
<dbReference type="GO" id="GO:0006310">
    <property type="term" value="P:DNA recombination"/>
    <property type="evidence" value="ECO:0007669"/>
    <property type="project" value="UniProtKB-KW"/>
</dbReference>
<feature type="region of interest" description="Disordered" evidence="20">
    <location>
        <begin position="267"/>
        <end position="288"/>
    </location>
</feature>
<keyword evidence="11" id="KW-0067">ATP-binding</keyword>
<comment type="subcellular location">
    <subcellularLocation>
        <location evidence="2">Chromosome</location>
        <location evidence="2">Telomere</location>
    </subcellularLocation>
    <subcellularLocation>
        <location evidence="1">Nucleus</location>
    </subcellularLocation>
</comment>
<dbReference type="EC" id="3.6.4.12" evidence="4"/>
<name>S3D9V3_OPHP1</name>
<dbReference type="STRING" id="1262450.S3D9V3"/>
<dbReference type="Pfam" id="PF03731">
    <property type="entry name" value="Ku_N"/>
    <property type="match status" value="1"/>
</dbReference>
<dbReference type="FunFam" id="3.40.50.410:FF:000073">
    <property type="entry name" value="ATP-dependent DNA helicase II subunit 2"/>
    <property type="match status" value="1"/>
</dbReference>
<keyword evidence="15" id="KW-0234">DNA repair</keyword>
<dbReference type="InterPro" id="IPR036494">
    <property type="entry name" value="Ku_C_sf"/>
</dbReference>